<dbReference type="EMBL" id="BARW01012894">
    <property type="protein sequence ID" value="GAI74173.1"/>
    <property type="molecule type" value="Genomic_DNA"/>
</dbReference>
<dbReference type="Pfam" id="PF01018">
    <property type="entry name" value="GTP1_OBG"/>
    <property type="match status" value="1"/>
</dbReference>
<feature type="domain" description="Obg" evidence="1">
    <location>
        <begin position="1"/>
        <end position="80"/>
    </location>
</feature>
<comment type="caution">
    <text evidence="2">The sequence shown here is derived from an EMBL/GenBank/DDBJ whole genome shotgun (WGS) entry which is preliminary data.</text>
</comment>
<gene>
    <name evidence="2" type="ORF">S12H4_24001</name>
</gene>
<sequence>MFIDEAQIQAKAGDGGHGCISFRREKFIPKGGPDGGDGGQGGSVYFQAVENLDTLLDFAGKHHWKAQKGRPGSSNNKHGA</sequence>
<reference evidence="2" key="1">
    <citation type="journal article" date="2014" name="Front. Microbiol.">
        <title>High frequency of phylogenetically diverse reductive dehalogenase-homologous genes in deep subseafloor sedimentary metagenomes.</title>
        <authorList>
            <person name="Kawai M."/>
            <person name="Futagami T."/>
            <person name="Toyoda A."/>
            <person name="Takaki Y."/>
            <person name="Nishi S."/>
            <person name="Hori S."/>
            <person name="Arai W."/>
            <person name="Tsubouchi T."/>
            <person name="Morono Y."/>
            <person name="Uchiyama I."/>
            <person name="Ito T."/>
            <person name="Fujiyama A."/>
            <person name="Inagaki F."/>
            <person name="Takami H."/>
        </authorList>
    </citation>
    <scope>NUCLEOTIDE SEQUENCE</scope>
    <source>
        <strain evidence="2">Expedition CK06-06</strain>
    </source>
</reference>
<evidence type="ECO:0000313" key="2">
    <source>
        <dbReference type="EMBL" id="GAI74173.1"/>
    </source>
</evidence>
<dbReference type="Gene3D" id="2.70.210.12">
    <property type="entry name" value="GTP1/OBG domain"/>
    <property type="match status" value="1"/>
</dbReference>
<dbReference type="GO" id="GO:0003924">
    <property type="term" value="F:GTPase activity"/>
    <property type="evidence" value="ECO:0007669"/>
    <property type="project" value="InterPro"/>
</dbReference>
<accession>X1R0X3</accession>
<protein>
    <recommendedName>
        <fullName evidence="1">Obg domain-containing protein</fullName>
    </recommendedName>
</protein>
<proteinExistence type="predicted"/>
<dbReference type="PROSITE" id="PS51883">
    <property type="entry name" value="OBG"/>
    <property type="match status" value="1"/>
</dbReference>
<dbReference type="AlphaFoldDB" id="X1R0X3"/>
<dbReference type="PANTHER" id="PTHR11702">
    <property type="entry name" value="DEVELOPMENTALLY REGULATED GTP-BINDING PROTEIN-RELATED"/>
    <property type="match status" value="1"/>
</dbReference>
<evidence type="ECO:0000259" key="1">
    <source>
        <dbReference type="PROSITE" id="PS51883"/>
    </source>
</evidence>
<dbReference type="InterPro" id="IPR045086">
    <property type="entry name" value="OBG_GTPase"/>
</dbReference>
<dbReference type="InterPro" id="IPR006169">
    <property type="entry name" value="GTP1_OBG_dom"/>
</dbReference>
<organism evidence="2">
    <name type="scientific">marine sediment metagenome</name>
    <dbReference type="NCBI Taxonomy" id="412755"/>
    <lineage>
        <taxon>unclassified sequences</taxon>
        <taxon>metagenomes</taxon>
        <taxon>ecological metagenomes</taxon>
    </lineage>
</organism>
<dbReference type="SUPFAM" id="SSF82051">
    <property type="entry name" value="Obg GTP-binding protein N-terminal domain"/>
    <property type="match status" value="1"/>
</dbReference>
<dbReference type="PANTHER" id="PTHR11702:SF31">
    <property type="entry name" value="MITOCHONDRIAL RIBOSOME-ASSOCIATED GTPASE 2"/>
    <property type="match status" value="1"/>
</dbReference>
<dbReference type="GO" id="GO:0005525">
    <property type="term" value="F:GTP binding"/>
    <property type="evidence" value="ECO:0007669"/>
    <property type="project" value="InterPro"/>
</dbReference>
<feature type="non-terminal residue" evidence="2">
    <location>
        <position position="80"/>
    </location>
</feature>
<dbReference type="InterPro" id="IPR036726">
    <property type="entry name" value="GTP1_OBG_dom_sf"/>
</dbReference>
<name>X1R0X3_9ZZZZ</name>